<comment type="caution">
    <text evidence="1">The sequence shown here is derived from an EMBL/GenBank/DDBJ whole genome shotgun (WGS) entry which is preliminary data.</text>
</comment>
<evidence type="ECO:0000313" key="1">
    <source>
        <dbReference type="EMBL" id="KAF7788872.1"/>
    </source>
</evidence>
<gene>
    <name evidence="1" type="ORF">PRUB_a1965</name>
</gene>
<name>A0A8T0CGN3_9GAMM</name>
<accession>A0A8T0CGN3</accession>
<dbReference type="Proteomes" id="UP000016480">
    <property type="component" value="Unassembled WGS sequence"/>
</dbReference>
<sequence length="42" mass="4914">MYPLKTHIKLIAQSPVFHLLQWRLDFNIVAYANLMLFGLSLP</sequence>
<proteinExistence type="predicted"/>
<dbReference type="EMBL" id="AHCD03000020">
    <property type="protein sequence ID" value="KAF7788872.1"/>
    <property type="molecule type" value="Genomic_DNA"/>
</dbReference>
<dbReference type="AlphaFoldDB" id="A0A8T0CGN3"/>
<protein>
    <submittedName>
        <fullName evidence="1">Uncharacterized protein</fullName>
    </submittedName>
</protein>
<reference evidence="1 2" key="1">
    <citation type="journal article" date="2012" name="J. Bacteriol.">
        <title>Genome sequence of the cycloprodigiosin-producing bacterial strain Pseudoalteromonas rubra ATCC 29570(T).</title>
        <authorList>
            <person name="Xie B.B."/>
            <person name="Shu Y.L."/>
            <person name="Qin Q.L."/>
            <person name="Rong J.C."/>
            <person name="Zhang X.Y."/>
            <person name="Chen X.L."/>
            <person name="Zhou B.C."/>
            <person name="Zhang Y.Z."/>
        </authorList>
    </citation>
    <scope>NUCLEOTIDE SEQUENCE [LARGE SCALE GENOMIC DNA]</scope>
    <source>
        <strain evidence="1 2">DSM 6842</strain>
    </source>
</reference>
<evidence type="ECO:0000313" key="2">
    <source>
        <dbReference type="Proteomes" id="UP000016480"/>
    </source>
</evidence>
<organism evidence="1 2">
    <name type="scientific">Pseudoalteromonas rubra</name>
    <dbReference type="NCBI Taxonomy" id="43658"/>
    <lineage>
        <taxon>Bacteria</taxon>
        <taxon>Pseudomonadati</taxon>
        <taxon>Pseudomonadota</taxon>
        <taxon>Gammaproteobacteria</taxon>
        <taxon>Alteromonadales</taxon>
        <taxon>Pseudoalteromonadaceae</taxon>
        <taxon>Pseudoalteromonas</taxon>
    </lineage>
</organism>